<reference evidence="2" key="1">
    <citation type="submission" date="2019-11" db="EMBL/GenBank/DDBJ databases">
        <title>Genomic insights into an expanded diversity of filamentous marine cyanobacteria reveals the extraordinary biosynthetic potential of Moorea and Okeania.</title>
        <authorList>
            <person name="Ferreira Leao T."/>
            <person name="Wang M."/>
            <person name="Moss N."/>
            <person name="Da Silva R."/>
            <person name="Sanders J."/>
            <person name="Nurk S."/>
            <person name="Gurevich A."/>
            <person name="Humphrey G."/>
            <person name="Reher R."/>
            <person name="Zhu Q."/>
            <person name="Belda-Ferre P."/>
            <person name="Glukhov E."/>
            <person name="Rex R."/>
            <person name="Dorrestein P.C."/>
            <person name="Knight R."/>
            <person name="Pevzner P."/>
            <person name="Gerwick W.H."/>
            <person name="Gerwick L."/>
        </authorList>
    </citation>
    <scope>NUCLEOTIDE SEQUENCE</scope>
    <source>
        <strain evidence="2">SIO1C4</strain>
    </source>
</reference>
<keyword evidence="1" id="KW-0812">Transmembrane</keyword>
<protein>
    <submittedName>
        <fullName evidence="2">Uncharacterized protein</fullName>
    </submittedName>
</protein>
<dbReference type="AlphaFoldDB" id="A0A6B3NBH7"/>
<dbReference type="EMBL" id="JAAHFQ010000273">
    <property type="protein sequence ID" value="NER28883.1"/>
    <property type="molecule type" value="Genomic_DNA"/>
</dbReference>
<proteinExistence type="predicted"/>
<feature type="transmembrane region" description="Helical" evidence="1">
    <location>
        <begin position="312"/>
        <end position="341"/>
    </location>
</feature>
<keyword evidence="1" id="KW-1133">Transmembrane helix</keyword>
<evidence type="ECO:0000256" key="1">
    <source>
        <dbReference type="SAM" id="Phobius"/>
    </source>
</evidence>
<evidence type="ECO:0000313" key="2">
    <source>
        <dbReference type="EMBL" id="NER28883.1"/>
    </source>
</evidence>
<organism evidence="2">
    <name type="scientific">Symploca sp. SIO1C4</name>
    <dbReference type="NCBI Taxonomy" id="2607765"/>
    <lineage>
        <taxon>Bacteria</taxon>
        <taxon>Bacillati</taxon>
        <taxon>Cyanobacteriota</taxon>
        <taxon>Cyanophyceae</taxon>
        <taxon>Coleofasciculales</taxon>
        <taxon>Coleofasciculaceae</taxon>
        <taxon>Symploca</taxon>
    </lineage>
</organism>
<accession>A0A6B3NBH7</accession>
<name>A0A6B3NBH7_9CYAN</name>
<keyword evidence="1" id="KW-0472">Membrane</keyword>
<gene>
    <name evidence="2" type="ORF">F6J89_14905</name>
</gene>
<sequence>MTTRQQRLKQGRNILKQTNSERIYSLKNIGLYDYLGINYTYWLLNLLKPFECIKKDEYDNYWLDILTDNNKLTSQQKKKIETAISKNSTSEHKVIWDVEEVIDLLFYYLYCQEISDKFINPTNYNIPDRFQLICIKHEQLKEQKITINDFLNWFSETADYLLDTTNILDNPIKPGEAYFPEGVRSDLKKKLSFTVRTLKKAAQEPVNKDVTSLIKDDEISEITMFLNTQMGNHFQEEDLEALLRDTKLLFRAEHLNLINRELLPWEVLFEYLGSAFEIAFKQFNFIIKDINSDDLKIKPELFLKDPIFWQKVAIYSLSTAAAIGVTAATGGLAVITLATVVTVASTTKKIKTFLLHGAKKVGLLQKKKVDFSQSELNRLSGVKNTAEFRLLLIDKISELWQQAVDVVDITPDIDLGLILDYVYYQTLRGLKVGLKTTYDENQGNPEALGTQQDIYPMHNEKRKLEKNNLVRKARNMLEKAFEYRFENLLNGLRMIPELRDYTSPLGYNSLMRRFELQLWEGWLRVFHEQAIAAGKAKKTIKEPVNFTKAVERIKSVAKEEFDLLTFKGKDITIANQTTQLYKVWLSAHTDEYLQWDKLIQPENRYFESDPFNKENSSEQKDNIYKDKDFLFLLDQQMLTTTEKS</sequence>
<comment type="caution">
    <text evidence="2">The sequence shown here is derived from an EMBL/GenBank/DDBJ whole genome shotgun (WGS) entry which is preliminary data.</text>
</comment>